<keyword evidence="16" id="KW-1185">Reference proteome</keyword>
<evidence type="ECO:0000256" key="6">
    <source>
        <dbReference type="ARBA" id="ARBA00022777"/>
    </source>
</evidence>
<dbReference type="InterPro" id="IPR003152">
    <property type="entry name" value="FATC_dom"/>
</dbReference>
<dbReference type="GO" id="GO:0005634">
    <property type="term" value="C:nucleus"/>
    <property type="evidence" value="ECO:0007669"/>
    <property type="project" value="TreeGrafter"/>
</dbReference>
<feature type="domain" description="PI3K/PI4K catalytic" evidence="12">
    <location>
        <begin position="1993"/>
        <end position="2333"/>
    </location>
</feature>
<dbReference type="Proteomes" id="UP000283530">
    <property type="component" value="Unassembled WGS sequence"/>
</dbReference>
<evidence type="ECO:0000259" key="14">
    <source>
        <dbReference type="PROSITE" id="PS51190"/>
    </source>
</evidence>
<feature type="region of interest" description="Disordered" evidence="11">
    <location>
        <begin position="3624"/>
        <end position="3646"/>
    </location>
</feature>
<evidence type="ECO:0000313" key="15">
    <source>
        <dbReference type="EMBL" id="RWR74208.1"/>
    </source>
</evidence>
<evidence type="ECO:0000256" key="11">
    <source>
        <dbReference type="SAM" id="MobiDB-lite"/>
    </source>
</evidence>
<proteinExistence type="inferred from homology"/>
<evidence type="ECO:0000256" key="9">
    <source>
        <dbReference type="ARBA" id="ARBA00047899"/>
    </source>
</evidence>
<dbReference type="SUPFAM" id="SSF56112">
    <property type="entry name" value="Protein kinase-like (PK-like)"/>
    <property type="match status" value="1"/>
</dbReference>
<dbReference type="PANTHER" id="PTHR11139:SF71">
    <property type="entry name" value="SERINE_THREONINE-PROTEIN KINASE SMG1"/>
    <property type="match status" value="1"/>
</dbReference>
<feature type="compositionally biased region" description="Low complexity" evidence="11">
    <location>
        <begin position="3566"/>
        <end position="3596"/>
    </location>
</feature>
<dbReference type="Pfam" id="PF02260">
    <property type="entry name" value="FATC"/>
    <property type="match status" value="1"/>
</dbReference>
<dbReference type="PANTHER" id="PTHR11139">
    <property type="entry name" value="ATAXIA TELANGIECTASIA MUTATED ATM -RELATED"/>
    <property type="match status" value="1"/>
</dbReference>
<evidence type="ECO:0000256" key="4">
    <source>
        <dbReference type="ARBA" id="ARBA00022679"/>
    </source>
</evidence>
<accession>A0A3S3MSV5</accession>
<dbReference type="GO" id="GO:0004674">
    <property type="term" value="F:protein serine/threonine kinase activity"/>
    <property type="evidence" value="ECO:0007669"/>
    <property type="project" value="UniProtKB-KW"/>
</dbReference>
<keyword evidence="8" id="KW-0866">Nonsense-mediated mRNA decay</keyword>
<dbReference type="SMART" id="SM01343">
    <property type="entry name" value="FATC"/>
    <property type="match status" value="1"/>
</dbReference>
<evidence type="ECO:0000259" key="12">
    <source>
        <dbReference type="PROSITE" id="PS50290"/>
    </source>
</evidence>
<dbReference type="FunFam" id="3.30.1010.10:FF:000029">
    <property type="entry name" value="Serine/threonine-protein kinase SMG1"/>
    <property type="match status" value="1"/>
</dbReference>
<feature type="region of interest" description="Disordered" evidence="11">
    <location>
        <begin position="3561"/>
        <end position="3612"/>
    </location>
</feature>
<comment type="caution">
    <text evidence="15">The sequence shown here is derived from an EMBL/GenBank/DDBJ whole genome shotgun (WGS) entry which is preliminary data.</text>
</comment>
<keyword evidence="5" id="KW-0547">Nucleotide-binding</keyword>
<dbReference type="SUPFAM" id="SSF48371">
    <property type="entry name" value="ARM repeat"/>
    <property type="match status" value="1"/>
</dbReference>
<gene>
    <name evidence="15" type="ORF">CKAN_00252700</name>
</gene>
<evidence type="ECO:0000259" key="13">
    <source>
        <dbReference type="PROSITE" id="PS51189"/>
    </source>
</evidence>
<dbReference type="Pfam" id="PF15785">
    <property type="entry name" value="SMG1"/>
    <property type="match status" value="1"/>
</dbReference>
<evidence type="ECO:0000256" key="10">
    <source>
        <dbReference type="ARBA" id="ARBA00048679"/>
    </source>
</evidence>
<sequence>MQGLHHHQQQQLAALLSVALPKDDSSTSEDDDSSRLAALNSLHRAILYPPNSLLVSHSSSFLSQGLSQLLSDKSFSVRQLAAIAYGALCSVVCSSPLASNGRQNHAITGAVVDRFISWALPLIRDVTVGNGAAELALAGLREFLNIGDTSRLEVYVLPILEACKELLEDERTSLNLLHQLLGILTLISVKFGQCFLPHFIDIVDLLLGWALVPDLSESDRSTIMDSFLQFQKHWLSNLQFSMGLLSKFLGDMEALVQDGSVGTPQQFRRLLALLSCFLTVLQVTASGMLEMNLLEQISEPLLKMLPQLLVCLSTVGKKFGWSKWAKESLRCLILLAEISCEKFSTFYLMAVEILFHSLSEDSSTSSLGFGNIPSFQVHGVLKANMQLLSLQKLSLLPSSVKKILQFSSPLSQLRLHPNHLVAGSSAATYLFLLQHKSDGVVKQAIFSLTEELEFLKDMIGKICGGQNQVDSQCNLDLGSGKCYSDLELFALVKFDLKILLSCVCSRADGSLVDQMDVATPHYERSVMLASFIFEKLNPFESPIQGDAEMQLHVLKTLHKFSEVEFSTKCAITKLVQKTNSLDIDSELQKQATSENMYSNLVIEYLRKYSMYIVRALNALPLAVKLEGLEWVHSFCEAVIAMKLDSSLIHNSCEPCKFASISNTLLFSVLEAASDREFKVRSHVASILELLLQAKLIHPGHFYSVTTVVLDKLGDPDTSIKNAFVRLLSIALPITVYACGAFEDDEVGAPCGVGSIGFKNRAYMQWRQVFALNQQPQQFQSQQLVSVLSYISQRWKVPLSPWIQRLVYSCHYKKDLLSSQQEETGNLGANGLWVDVKVVGTMLDKVCPVNNVAAAWWAIHEAARHCINMRLRTNLGGPTQTFAALERMLLDIAHVLQLDTEQNEGKLNVGAARVHLLPMRFMLDFVEALKKNVYNAYEGSSVLPCVGRQSSLFFRANKKVCEEWFARICEPMMNAGLAMQCHAATVHYCAIRLQDLQSLVALALKDKPRTQVAEYLHNLRARYAGDVMRILRHMALALCRSREPESLVGLQKWVMVTFSSLFVEDTQLIIAQPGSSFAFSWITGLVYQAHGQYEKAAAHFCHLLQSEEALNSMGSEGVQFAIARVIESYTALSDWKSLETWLLELQALRSKHAGKSYSGALTTTGNEINAIHALARFDEGDMQAAWGFLDLTPKSSSELTLDPKLALQRSEQMLLQAMLRRGVGKMDKVHKEIENAKLMLEETLSVLSLDGLTEAAAYATQLHCIFAFEESCKNNGQDEPKQLSAIVSSLHQVLQYPITKVHQDCALWMKVLRVYRTVLPTSLITLQLFQKLIGLARKQKNFMMAHRLNHFLRTHLVEFHEGKYTELFSKNLQYESILLAYAEDKYEDALTSLWSLVRSYMMSPSLTASDANNILKAKSCLKLSTWLSQKHLYRNVENVFYQMQGDFVDFRTPDSASVSRSRISAPDLSCNLILEEIVGTATKLSTRFCPVMGKSWLSYASWCYNQARGSITALNTIVHSLSPILHPEVLPDRFQLKAEEVSRVEAIITKLFHRSIDVRSASDVGEEQIIWPGSDEYLKNETSLKAMVQQTVYLIQEAAAAPGVEDCDGEFPSAVLTSQLQMSFLHANMGIENADIESSVNELVDIWWSLRRRRVSLFGHAAHGYLQFLTHASFKLQDRYLASSDLDSVKQKTGNCTLRATLYILHILLNYGVELRDILEPGLATTPLLPWQEITPQLFARLSSHPSHVVRKQLEALLMMLAKSSPWSIVYPTLVDVNACEGEPSEELQHIMGCLGKLYPKLIQDVQLVINELGVVTVLWEEQWLSTLQDLHTDVIRRINMLKEEAARIAENVTLSQSEKNKINAAKYSAMMAPIVVALERRLASTSRKPETAHETWFHTEYGEQLKSAILAFKTAPLSAAALGDVWRPFDAIAASLAAYQRKSLISLSDVAPQLAALSYSEVPMPGLEKQISIPDSTAGPSTDLQGIVTISSFSEKVTVLSTKTKPKKLVILGSDGQKYTYLLKGREDLRLDARIMQLLQAVNGFMHSHADTRSRSIAIRYYSVTPISGRAGLIQWVDNVISIYSVFKSWQNRVQLAQLSAVGAGNMTNAVPPIPRPSDMFYGKIIPALKEKGIRRVISRRDWPHDVKRKVLLDLMKDTPRQLLHQEIWCASEGFKAFSSKLKRFSGSVAAMSMVGHVLGLGDRHLDNILMDFQSGDVVHIDYNVCFDKGQRLKIPEIVPFRLTQTIEAALGLTGIEGTYRANCEAVVGVLRKNKDILLMLLEVFVWDPLVEWTRGDGHDEAAIGGEERKGMELAVSLSLFASRVQEIRVPLQEHHDLLLATLPAAESALESFLDVLNQYEVVSALFYHADQERSNLLLRETSAKSIVAEATSNSEKMRTSFEVQAQEFTQAKAAAAEIAKEAAMWIDQHGRVIDALRSGSIPEVQACLKLSDMEEALSLISAVVVAGVPLTVVPEPTQAQCHDLDREVSQLIVELDGGLSCALQALQTYALALQRVLPLNYITTSPVHGWTQILQLSLNSLSSDTLAIARRQAAELIAKAQGGSLESVKQRHEDLGLQIETYVTKTEKVKEECSDLVNSIGTDNEAKSKDRLLSAFTKYMQSAGYLRKEDYGSKDFKAQGEVGEKKAKVLSVLHIATGSLYKEVRSKVLDILSNSSRRIGVMPGEDSSLQISITSFNEFEEQIEKCVLVSDFVNEIQQLIGMDIPIISTETDNIQYSFGGNWASIFHASILSCRILIGQMVEVVLPELLSSVVSYNSEVMDTFGSLSQIRGSIDTALERLVEVQLERASLTELEQNYFVKVGLITEQQLALEEAAMKGRDHLSWEEAEELATQEEACRAQLDQLHQTWNQKDKRTSSLIKKEANLKNALVSAEQQFLSLVSVEQGADPRITRSKVLLATLARPFSKLESIDQALSPSGAYDSYSSGSNFNMADFFSSGFSLSESIWKCAGLLSNHAFFIWKICTIDSFLDSCIHGMSSTLDHNLGFDQLYNILKKKLEIQLQKHLDQYLRERVAPALLVWLESESEHLKQLTEATKDFVSDQLKRDGAAVRKVQRALDEYCTAHETARAARSAVSLLERQVCELTESLRKTSLEMVQMEWLHDISLPYIHKKHIIPHDFLSDDKLTPTILNLNRPKLLENIQSSISAIAGSLEGLQACERTSLSAEGQLERAMGWACAGTSGTGITSVKNSGIPSAFHDHLMKRRQLLWASSGQASDILKICTSLLEFEASRDGLFQLPGDVSAGRTTSDGRSWQQAYLNALTRLDITYHSFTRAEQEWKVAQSSMEAAASGLFSATNELCIASVKAKSASGDLQGTLRGMRDLAYEASVALSAFGHVSRGHTALTLECGSMLEEVLAITEGLHDVYTLGKDAAAVHASLMEDLSKVNMILLPLESMLSTDVTALADAIARERESKMEISPIHGQALYQSYFLRLKEACHPLRPLVASVTSSVKELHATVTRLARTASIHAGNLHKALEGLGESQVVRSQEIGLSRPELGDDAVLFNKNSPFSDDDRQGVSEVMGLDEFSLQDEGWVSPPDCIYTSSQGSSSTSTGLSRSDNSSSQASAAEQLSEGGNAEGAVGISNSVPFTDTDVQESSIAENLESQYVEDRKGDNISDCSKHNPSEQFQALSVSNGGTITHSDTRHHMEKEIAEKVTSFDGRNEASILNRVKGLGGNHDDPSYMDSVNRIARGKNPYALSVLRRVEMKLDGRDIEENRQMNISEQVDHLLKQATSIDNLCNMYEGWTPWI</sequence>
<evidence type="ECO:0000256" key="8">
    <source>
        <dbReference type="ARBA" id="ARBA00023161"/>
    </source>
</evidence>
<keyword evidence="3" id="KW-0723">Serine/threonine-protein kinase</keyword>
<dbReference type="SMART" id="SM01345">
    <property type="entry name" value="Rapamycin_bind"/>
    <property type="match status" value="1"/>
</dbReference>
<name>A0A3S3MSV5_9MAGN</name>
<dbReference type="InterPro" id="IPR036940">
    <property type="entry name" value="PI3/4_kinase_cat_sf"/>
</dbReference>
<dbReference type="InterPro" id="IPR016024">
    <property type="entry name" value="ARM-type_fold"/>
</dbReference>
<dbReference type="InterPro" id="IPR014009">
    <property type="entry name" value="PIK_FAT"/>
</dbReference>
<dbReference type="InterPro" id="IPR011009">
    <property type="entry name" value="Kinase-like_dom_sf"/>
</dbReference>
<protein>
    <recommendedName>
        <fullName evidence="2">non-specific serine/threonine protein kinase</fullName>
        <ecNumber evidence="2">2.7.11.1</ecNumber>
    </recommendedName>
</protein>
<evidence type="ECO:0000256" key="1">
    <source>
        <dbReference type="ARBA" id="ARBA00011031"/>
    </source>
</evidence>
<dbReference type="OrthoDB" id="10065496at2759"/>
<feature type="compositionally biased region" description="Basic and acidic residues" evidence="11">
    <location>
        <begin position="3631"/>
        <end position="3646"/>
    </location>
</feature>
<dbReference type="InterPro" id="IPR039414">
    <property type="entry name" value="SMG1_PIKKc"/>
</dbReference>
<dbReference type="PROSITE" id="PS50290">
    <property type="entry name" value="PI3_4_KINASE_3"/>
    <property type="match status" value="1"/>
</dbReference>
<dbReference type="EMBL" id="QPKB01000001">
    <property type="protein sequence ID" value="RWR74208.1"/>
    <property type="molecule type" value="Genomic_DNA"/>
</dbReference>
<dbReference type="EC" id="2.7.11.1" evidence="2"/>
<dbReference type="GO" id="GO:0000184">
    <property type="term" value="P:nuclear-transcribed mRNA catabolic process, nonsense-mediated decay"/>
    <property type="evidence" value="ECO:0007669"/>
    <property type="project" value="UniProtKB-KW"/>
</dbReference>
<evidence type="ECO:0000313" key="16">
    <source>
        <dbReference type="Proteomes" id="UP000283530"/>
    </source>
</evidence>
<reference evidence="15 16" key="1">
    <citation type="journal article" date="2019" name="Nat. Plants">
        <title>Stout camphor tree genome fills gaps in understanding of flowering plant genome evolution.</title>
        <authorList>
            <person name="Chaw S.M."/>
            <person name="Liu Y.C."/>
            <person name="Wu Y.W."/>
            <person name="Wang H.Y."/>
            <person name="Lin C.I."/>
            <person name="Wu C.S."/>
            <person name="Ke H.M."/>
            <person name="Chang L.Y."/>
            <person name="Hsu C.Y."/>
            <person name="Yang H.T."/>
            <person name="Sudianto E."/>
            <person name="Hsu M.H."/>
            <person name="Wu K.P."/>
            <person name="Wang L.N."/>
            <person name="Leebens-Mack J.H."/>
            <person name="Tsai I.J."/>
        </authorList>
    </citation>
    <scope>NUCLEOTIDE SEQUENCE [LARGE SCALE GENOMIC DNA]</scope>
    <source>
        <strain evidence="16">cv. Chaw 1501</strain>
        <tissue evidence="15">Young leaves</tissue>
    </source>
</reference>
<dbReference type="Pfam" id="PF00454">
    <property type="entry name" value="PI3_PI4_kinase"/>
    <property type="match status" value="1"/>
</dbReference>
<feature type="domain" description="FATC" evidence="14">
    <location>
        <begin position="3741"/>
        <end position="3773"/>
    </location>
</feature>
<dbReference type="STRING" id="337451.A0A3S3MSV5"/>
<comment type="catalytic activity">
    <reaction evidence="9">
        <text>L-threonyl-[protein] + ATP = O-phospho-L-threonyl-[protein] + ADP + H(+)</text>
        <dbReference type="Rhea" id="RHEA:46608"/>
        <dbReference type="Rhea" id="RHEA-COMP:11060"/>
        <dbReference type="Rhea" id="RHEA-COMP:11605"/>
        <dbReference type="ChEBI" id="CHEBI:15378"/>
        <dbReference type="ChEBI" id="CHEBI:30013"/>
        <dbReference type="ChEBI" id="CHEBI:30616"/>
        <dbReference type="ChEBI" id="CHEBI:61977"/>
        <dbReference type="ChEBI" id="CHEBI:456216"/>
        <dbReference type="EC" id="2.7.11.1"/>
    </reaction>
</comment>
<comment type="similarity">
    <text evidence="1">Belongs to the PI3/PI4-kinase family.</text>
</comment>
<keyword evidence="7" id="KW-0067">ATP-binding</keyword>
<evidence type="ECO:0000256" key="5">
    <source>
        <dbReference type="ARBA" id="ARBA00022741"/>
    </source>
</evidence>
<keyword evidence="4" id="KW-0808">Transferase</keyword>
<evidence type="ECO:0000256" key="7">
    <source>
        <dbReference type="ARBA" id="ARBA00022840"/>
    </source>
</evidence>
<dbReference type="Gene3D" id="3.30.1010.10">
    <property type="entry name" value="Phosphatidylinositol 3-kinase Catalytic Subunit, Chain A, domain 4"/>
    <property type="match status" value="1"/>
</dbReference>
<dbReference type="InterPro" id="IPR050517">
    <property type="entry name" value="DDR_Repair_Kinase"/>
</dbReference>
<evidence type="ECO:0000256" key="3">
    <source>
        <dbReference type="ARBA" id="ARBA00022527"/>
    </source>
</evidence>
<feature type="domain" description="FAT" evidence="13">
    <location>
        <begin position="1191"/>
        <end position="1778"/>
    </location>
</feature>
<organism evidence="15 16">
    <name type="scientific">Cinnamomum micranthum f. kanehirae</name>
    <dbReference type="NCBI Taxonomy" id="337451"/>
    <lineage>
        <taxon>Eukaryota</taxon>
        <taxon>Viridiplantae</taxon>
        <taxon>Streptophyta</taxon>
        <taxon>Embryophyta</taxon>
        <taxon>Tracheophyta</taxon>
        <taxon>Spermatophyta</taxon>
        <taxon>Magnoliopsida</taxon>
        <taxon>Magnoliidae</taxon>
        <taxon>Laurales</taxon>
        <taxon>Lauraceae</taxon>
        <taxon>Cinnamomum</taxon>
    </lineage>
</organism>
<dbReference type="SMART" id="SM00146">
    <property type="entry name" value="PI3Kc"/>
    <property type="match status" value="1"/>
</dbReference>
<dbReference type="PROSITE" id="PS51189">
    <property type="entry name" value="FAT"/>
    <property type="match status" value="1"/>
</dbReference>
<dbReference type="Gene3D" id="1.10.1070.11">
    <property type="entry name" value="Phosphatidylinositol 3-/4-kinase, catalytic domain"/>
    <property type="match status" value="1"/>
</dbReference>
<dbReference type="InterPro" id="IPR018936">
    <property type="entry name" value="PI3/4_kinase_CS"/>
</dbReference>
<dbReference type="FunFam" id="1.10.1070.11:FF:000023">
    <property type="entry name" value="serine/threonine-protein kinase SMG1 isoform X1"/>
    <property type="match status" value="1"/>
</dbReference>
<dbReference type="GO" id="GO:0005524">
    <property type="term" value="F:ATP binding"/>
    <property type="evidence" value="ECO:0007669"/>
    <property type="project" value="UniProtKB-KW"/>
</dbReference>
<dbReference type="PROSITE" id="PS00916">
    <property type="entry name" value="PI3_4_KINASE_2"/>
    <property type="match status" value="1"/>
</dbReference>
<dbReference type="InterPro" id="IPR031559">
    <property type="entry name" value="SMG1"/>
</dbReference>
<keyword evidence="6 15" id="KW-0418">Kinase</keyword>
<evidence type="ECO:0000256" key="2">
    <source>
        <dbReference type="ARBA" id="ARBA00012513"/>
    </source>
</evidence>
<dbReference type="InterPro" id="IPR000403">
    <property type="entry name" value="PI3/4_kinase_cat_dom"/>
</dbReference>
<dbReference type="CDD" id="cd05170">
    <property type="entry name" value="PIKKc_SMG1"/>
    <property type="match status" value="1"/>
</dbReference>
<dbReference type="PROSITE" id="PS51190">
    <property type="entry name" value="FATC"/>
    <property type="match status" value="1"/>
</dbReference>
<comment type="catalytic activity">
    <reaction evidence="10">
        <text>L-seryl-[protein] + ATP = O-phospho-L-seryl-[protein] + ADP + H(+)</text>
        <dbReference type="Rhea" id="RHEA:17989"/>
        <dbReference type="Rhea" id="RHEA-COMP:9863"/>
        <dbReference type="Rhea" id="RHEA-COMP:11604"/>
        <dbReference type="ChEBI" id="CHEBI:15378"/>
        <dbReference type="ChEBI" id="CHEBI:29999"/>
        <dbReference type="ChEBI" id="CHEBI:30616"/>
        <dbReference type="ChEBI" id="CHEBI:83421"/>
        <dbReference type="ChEBI" id="CHEBI:456216"/>
        <dbReference type="EC" id="2.7.11.1"/>
    </reaction>
</comment>